<evidence type="ECO:0000313" key="3">
    <source>
        <dbReference type="EMBL" id="SUJ07297.1"/>
    </source>
</evidence>
<keyword evidence="1" id="KW-1133">Transmembrane helix</keyword>
<dbReference type="AlphaFoldDB" id="A0A380BSW4"/>
<dbReference type="Proteomes" id="UP000255061">
    <property type="component" value="Unassembled WGS sequence"/>
</dbReference>
<name>A0A380BSW4_9GAMM</name>
<keyword evidence="1" id="KW-0812">Transmembrane</keyword>
<sequence length="1060" mass="117645">MYMNTRISAWRAVCVYFTSFCMLGGGLHWAFFFTLVTQIATFDVYAANELKIELDTKYQLDKAKNVDGTDLFNKIMENKDKGSGATKDIEVEILSRPSGAGTPLDFSEYQEVDFHKEFEQYMGEGIPQGKPKVPTMSNGDINVEYYEKAGVKFTRDEKGNLVTTTIDTSERGAKNTTLKSNEAFTNQQDRPDEEFNAPSNYGNEQGYIDDLKVQYKKTSNGKTVSSEAYRAIMQGNAVNPAPKLKSNSYFLQNSNLAISDAQQGKGIWSSSCVDSSETKTEVRHIPVWEPAICVQPNHQNFDHCKVTKRIESNGNIYKESKAASFGYEWGTYLTVEVDFKNGTASVIPLSDPVAGITTFAADIEPVDYYQICEANSGFAKYISSGYWEGNPVGGKGDTSIRYVVVEMPSCKNGMVAKLQVEDTNHTNDRKHNLTATFKFEFQTTGYTEVYEQSPAACADMLGWKPGPYPCDGCYKPATPKDDFCHFDEWEVIEQSTREYPQWVIETLNPMFDGDPNPEHIYDAQDDGTGGYRVGTWKINAKGYSCDPLKGNEYCAAIYNPETNEFNQKCLTYEELKETTGTCDVYKDNPRCEKTGTSCAEGWYDNITEICYMYSDDYRCDVSEPIEITKTKTTNVCASMLPCMGNDCAYGKEESSDDFEKAVLMASIAQSVEDDATCATTDPSTCEIFPGESEYCSWEVSGMGNNCCDAPSGINYLEMAAMGYKMMQTETFKNVSSTLSGGVTDQIGGLYTDFTSMLVDGWNSGATAVVDFASSMMGDPEFMQGAVDAITVGGETATDGIVSSLMHKMQQQLYNFLNDLLPDALADMMFQEATDQMVQEGVAQAGDVVLSSAAETFLSVLSFVGLIYTIYNVVKILANLLTQCDKNEQDMGVKLAQKQCFAVGSKYCAKKVLGVCYLRRQDWCCYSSMLSRIIADQGSKQLGKDMSSCPGFTIEEFGRIDFDKLDLDEWLSTMYQADILSTSGYDIERLTGDGRMYGNLTCDDGDLDCIEMNRKNANERALEQFEGDADGAANQLKDTFDPNQIDCSVYPRPIICEIGKN</sequence>
<accession>A0A380BSW4</accession>
<organism evidence="2 4">
    <name type="scientific">Shewanella morhuae</name>
    <dbReference type="NCBI Taxonomy" id="365591"/>
    <lineage>
        <taxon>Bacteria</taxon>
        <taxon>Pseudomonadati</taxon>
        <taxon>Pseudomonadota</taxon>
        <taxon>Gammaproteobacteria</taxon>
        <taxon>Alteromonadales</taxon>
        <taxon>Shewanellaceae</taxon>
        <taxon>Shewanella</taxon>
    </lineage>
</organism>
<dbReference type="InterPro" id="IPR014121">
    <property type="entry name" value="TraN_Ftype"/>
</dbReference>
<evidence type="ECO:0000313" key="2">
    <source>
        <dbReference type="EMBL" id="SUJ05493.1"/>
    </source>
</evidence>
<proteinExistence type="predicted"/>
<evidence type="ECO:0000313" key="4">
    <source>
        <dbReference type="Proteomes" id="UP000255061"/>
    </source>
</evidence>
<dbReference type="EMBL" id="UGYV01000004">
    <property type="protein sequence ID" value="SUJ07297.1"/>
    <property type="molecule type" value="Genomic_DNA"/>
</dbReference>
<protein>
    <submittedName>
        <fullName evidence="2">Conjugal transfer mating pair stabilization protein TraN</fullName>
    </submittedName>
</protein>
<feature type="transmembrane region" description="Helical" evidence="1">
    <location>
        <begin position="12"/>
        <end position="32"/>
    </location>
</feature>
<reference evidence="2 4" key="1">
    <citation type="submission" date="2018-06" db="EMBL/GenBank/DDBJ databases">
        <authorList>
            <consortium name="Pathogen Informatics"/>
            <person name="Doyle S."/>
        </authorList>
    </citation>
    <scope>NUCLEOTIDE SEQUENCE [LARGE SCALE GENOMIC DNA]</scope>
    <source>
        <strain evidence="2 4">NCTC10736</strain>
    </source>
</reference>
<dbReference type="Pfam" id="PF06986">
    <property type="entry name" value="F_T4SS_TraN"/>
    <property type="match status" value="2"/>
</dbReference>
<keyword evidence="1" id="KW-0472">Membrane</keyword>
<evidence type="ECO:0000256" key="1">
    <source>
        <dbReference type="SAM" id="Phobius"/>
    </source>
</evidence>
<dbReference type="EMBL" id="UGYV01000002">
    <property type="protein sequence ID" value="SUJ05493.1"/>
    <property type="molecule type" value="Genomic_DNA"/>
</dbReference>
<gene>
    <name evidence="2" type="ORF">NCTC10736_03823</name>
    <name evidence="3" type="ORF">NCTC10736_03873</name>
</gene>